<protein>
    <submittedName>
        <fullName evidence="1">YlmC/YmxH family sporulation protein</fullName>
    </submittedName>
</protein>
<dbReference type="SUPFAM" id="SSF50346">
    <property type="entry name" value="PRC-barrel domain"/>
    <property type="match status" value="1"/>
</dbReference>
<gene>
    <name evidence="1" type="ORF">G5B42_00740</name>
</gene>
<dbReference type="PANTHER" id="PTHR40061:SF1">
    <property type="entry name" value="SPORULATION PROTEIN YLMC-RELATED"/>
    <property type="match status" value="1"/>
</dbReference>
<evidence type="ECO:0000313" key="2">
    <source>
        <dbReference type="Proteomes" id="UP000657177"/>
    </source>
</evidence>
<organism evidence="1 2">
    <name type="scientific">Capillibacterium thermochitinicola</name>
    <dbReference type="NCBI Taxonomy" id="2699427"/>
    <lineage>
        <taxon>Bacteria</taxon>
        <taxon>Bacillati</taxon>
        <taxon>Bacillota</taxon>
        <taxon>Capillibacterium</taxon>
    </lineage>
</organism>
<dbReference type="InterPro" id="IPR011033">
    <property type="entry name" value="PRC_barrel-like_sf"/>
</dbReference>
<reference evidence="1" key="1">
    <citation type="submission" date="2020-06" db="EMBL/GenBank/DDBJ databases">
        <title>Novel chitinolytic bacterium.</title>
        <authorList>
            <person name="Ungkulpasvich U."/>
            <person name="Kosugi A."/>
            <person name="Uke A."/>
        </authorList>
    </citation>
    <scope>NUCLEOTIDE SEQUENCE</scope>
    <source>
        <strain evidence="1">UUS1-1</strain>
    </source>
</reference>
<dbReference type="Proteomes" id="UP000657177">
    <property type="component" value="Unassembled WGS sequence"/>
</dbReference>
<dbReference type="Gene3D" id="2.30.30.240">
    <property type="entry name" value="PRC-barrel domain"/>
    <property type="match status" value="1"/>
</dbReference>
<dbReference type="EMBL" id="JAAKDE010000001">
    <property type="protein sequence ID" value="MBA2132087.1"/>
    <property type="molecule type" value="Genomic_DNA"/>
</dbReference>
<evidence type="ECO:0000313" key="1">
    <source>
        <dbReference type="EMBL" id="MBA2132087.1"/>
    </source>
</evidence>
<sequence length="83" mass="9209">MRWSELARKELVNIADGSKKGPFPKLDLVIDPKAGQVVSLFLPARGYISRAGQEIPWTAVKKISDDLILYAEESVPGKKKPVF</sequence>
<accession>A0A8J6HVS2</accession>
<name>A0A8J6HVS2_9FIRM</name>
<proteinExistence type="predicted"/>
<keyword evidence="2" id="KW-1185">Reference proteome</keyword>
<dbReference type="NCBIfam" id="TIGR02888">
    <property type="entry name" value="spore_YlmC_YmxH"/>
    <property type="match status" value="1"/>
</dbReference>
<comment type="caution">
    <text evidence="1">The sequence shown here is derived from an EMBL/GenBank/DDBJ whole genome shotgun (WGS) entry which is preliminary data.</text>
</comment>
<dbReference type="PANTHER" id="PTHR40061">
    <property type="entry name" value="SPORULATION PROTEIN YLMC-RELATED"/>
    <property type="match status" value="1"/>
</dbReference>
<dbReference type="AlphaFoldDB" id="A0A8J6HVS2"/>
<dbReference type="InterPro" id="IPR014238">
    <property type="entry name" value="Spore_YlmC/YmxH"/>
</dbReference>
<dbReference type="RefSeq" id="WP_181338520.1">
    <property type="nucleotide sequence ID" value="NZ_JAAKDE010000001.1"/>
</dbReference>